<accession>A0A9D1Q151</accession>
<comment type="similarity">
    <text evidence="2 4">Belongs to the peptidase S26 family.</text>
</comment>
<evidence type="ECO:0000313" key="7">
    <source>
        <dbReference type="Proteomes" id="UP000823990"/>
    </source>
</evidence>
<organism evidence="6 7">
    <name type="scientific">Candidatus Protoclostridium stercorigallinarum</name>
    <dbReference type="NCBI Taxonomy" id="2838741"/>
    <lineage>
        <taxon>Bacteria</taxon>
        <taxon>Bacillati</taxon>
        <taxon>Bacillota</taxon>
        <taxon>Clostridia</taxon>
        <taxon>Candidatus Protoclostridium</taxon>
    </lineage>
</organism>
<comment type="caution">
    <text evidence="6">The sequence shown here is derived from an EMBL/GenBank/DDBJ whole genome shotgun (WGS) entry which is preliminary data.</text>
</comment>
<keyword evidence="4" id="KW-0645">Protease</keyword>
<dbReference type="Pfam" id="PF10502">
    <property type="entry name" value="Peptidase_S26"/>
    <property type="match status" value="1"/>
</dbReference>
<dbReference type="Proteomes" id="UP000823990">
    <property type="component" value="Unassembled WGS sequence"/>
</dbReference>
<dbReference type="InterPro" id="IPR036286">
    <property type="entry name" value="LexA/Signal_pep-like_sf"/>
</dbReference>
<feature type="active site" evidence="3">
    <location>
        <position position="50"/>
    </location>
</feature>
<reference evidence="6" key="1">
    <citation type="journal article" date="2021" name="PeerJ">
        <title>Extensive microbial diversity within the chicken gut microbiome revealed by metagenomics and culture.</title>
        <authorList>
            <person name="Gilroy R."/>
            <person name="Ravi A."/>
            <person name="Getino M."/>
            <person name="Pursley I."/>
            <person name="Horton D.L."/>
            <person name="Alikhan N.F."/>
            <person name="Baker D."/>
            <person name="Gharbi K."/>
            <person name="Hall N."/>
            <person name="Watson M."/>
            <person name="Adriaenssens E.M."/>
            <person name="Foster-Nyarko E."/>
            <person name="Jarju S."/>
            <person name="Secka A."/>
            <person name="Antonio M."/>
            <person name="Oren A."/>
            <person name="Chaudhuri R.R."/>
            <person name="La Ragione R."/>
            <person name="Hildebrand F."/>
            <person name="Pallen M.J."/>
        </authorList>
    </citation>
    <scope>NUCLEOTIDE SEQUENCE</scope>
    <source>
        <strain evidence="6">12435</strain>
    </source>
</reference>
<dbReference type="InterPro" id="IPR019533">
    <property type="entry name" value="Peptidase_S26"/>
</dbReference>
<dbReference type="GO" id="GO:0009003">
    <property type="term" value="F:signal peptidase activity"/>
    <property type="evidence" value="ECO:0007669"/>
    <property type="project" value="UniProtKB-EC"/>
</dbReference>
<keyword evidence="4 6" id="KW-0378">Hydrolase</keyword>
<dbReference type="GO" id="GO:0006465">
    <property type="term" value="P:signal peptide processing"/>
    <property type="evidence" value="ECO:0007669"/>
    <property type="project" value="InterPro"/>
</dbReference>
<feature type="transmembrane region" description="Helical" evidence="4">
    <location>
        <begin position="21"/>
        <end position="44"/>
    </location>
</feature>
<dbReference type="NCBIfam" id="TIGR02227">
    <property type="entry name" value="sigpep_I_bact"/>
    <property type="match status" value="1"/>
</dbReference>
<feature type="domain" description="Peptidase S26" evidence="5">
    <location>
        <begin position="24"/>
        <end position="206"/>
    </location>
</feature>
<evidence type="ECO:0000313" key="6">
    <source>
        <dbReference type="EMBL" id="HIW02978.1"/>
    </source>
</evidence>
<keyword evidence="4" id="KW-0812">Transmembrane</keyword>
<gene>
    <name evidence="6" type="primary">lepB</name>
    <name evidence="6" type="ORF">H9892_06530</name>
</gene>
<protein>
    <recommendedName>
        <fullName evidence="4">Signal peptidase I</fullName>
        <ecNumber evidence="4">3.4.21.89</ecNumber>
    </recommendedName>
</protein>
<evidence type="ECO:0000259" key="5">
    <source>
        <dbReference type="Pfam" id="PF10502"/>
    </source>
</evidence>
<dbReference type="SUPFAM" id="SSF51306">
    <property type="entry name" value="LexA/Signal peptidase"/>
    <property type="match status" value="1"/>
</dbReference>
<reference evidence="6" key="2">
    <citation type="submission" date="2021-04" db="EMBL/GenBank/DDBJ databases">
        <authorList>
            <person name="Gilroy R."/>
        </authorList>
    </citation>
    <scope>NUCLEOTIDE SEQUENCE</scope>
    <source>
        <strain evidence="6">12435</strain>
    </source>
</reference>
<comment type="subcellular location">
    <subcellularLocation>
        <location evidence="1">Cell membrane</location>
        <topology evidence="1">Single-pass type II membrane protein</topology>
    </subcellularLocation>
    <subcellularLocation>
        <location evidence="4">Membrane</location>
        <topology evidence="4">Single-pass type II membrane protein</topology>
    </subcellularLocation>
</comment>
<dbReference type="PANTHER" id="PTHR43390:SF1">
    <property type="entry name" value="CHLOROPLAST PROCESSING PEPTIDASE"/>
    <property type="match status" value="1"/>
</dbReference>
<dbReference type="GO" id="GO:0005886">
    <property type="term" value="C:plasma membrane"/>
    <property type="evidence" value="ECO:0007669"/>
    <property type="project" value="UniProtKB-SubCell"/>
</dbReference>
<evidence type="ECO:0000256" key="1">
    <source>
        <dbReference type="ARBA" id="ARBA00004401"/>
    </source>
</evidence>
<evidence type="ECO:0000256" key="2">
    <source>
        <dbReference type="ARBA" id="ARBA00009370"/>
    </source>
</evidence>
<name>A0A9D1Q151_9FIRM</name>
<dbReference type="Gene3D" id="2.10.109.10">
    <property type="entry name" value="Umud Fragment, subunit A"/>
    <property type="match status" value="1"/>
</dbReference>
<keyword evidence="4" id="KW-0472">Membrane</keyword>
<feature type="active site" evidence="3">
    <location>
        <position position="103"/>
    </location>
</feature>
<dbReference type="GO" id="GO:0004252">
    <property type="term" value="F:serine-type endopeptidase activity"/>
    <property type="evidence" value="ECO:0007669"/>
    <property type="project" value="InterPro"/>
</dbReference>
<dbReference type="AlphaFoldDB" id="A0A9D1Q151"/>
<sequence>MSVSEDKNTCGRKTVLRVINISLTAILVLLLCFVILKIFFITWATVDQSSMYPTYGDGDTVFVSRLGQPERGSIVVYYDKDVSVPRLASAFGLFSGGAKLLIKRVVATENDMIWLEPEDNGYTVKILYADADSAAGEEYTDGEGKPVELAPLTLDPDTVGILRGKTRWDPYIVGEGCVFAMGDNRAASQDSRVFGDVPVSRIIGTVIG</sequence>
<keyword evidence="4" id="KW-1133">Transmembrane helix</keyword>
<dbReference type="PANTHER" id="PTHR43390">
    <property type="entry name" value="SIGNAL PEPTIDASE I"/>
    <property type="match status" value="1"/>
</dbReference>
<evidence type="ECO:0000256" key="4">
    <source>
        <dbReference type="RuleBase" id="RU362042"/>
    </source>
</evidence>
<proteinExistence type="inferred from homology"/>
<comment type="catalytic activity">
    <reaction evidence="4">
        <text>Cleavage of hydrophobic, N-terminal signal or leader sequences from secreted and periplasmic proteins.</text>
        <dbReference type="EC" id="3.4.21.89"/>
    </reaction>
</comment>
<dbReference type="CDD" id="cd06530">
    <property type="entry name" value="S26_SPase_I"/>
    <property type="match status" value="1"/>
</dbReference>
<dbReference type="EC" id="3.4.21.89" evidence="4"/>
<dbReference type="PRINTS" id="PR00727">
    <property type="entry name" value="LEADERPTASE"/>
</dbReference>
<evidence type="ECO:0000256" key="3">
    <source>
        <dbReference type="PIRSR" id="PIRSR600223-1"/>
    </source>
</evidence>
<dbReference type="EMBL" id="DXHS01000108">
    <property type="protein sequence ID" value="HIW02978.1"/>
    <property type="molecule type" value="Genomic_DNA"/>
</dbReference>
<dbReference type="InterPro" id="IPR000223">
    <property type="entry name" value="Pept_S26A_signal_pept_1"/>
</dbReference>